<dbReference type="AlphaFoldDB" id="A0A4Z0NDX0"/>
<name>A0A4Z0NDX0_9HYPH</name>
<evidence type="ECO:0000256" key="1">
    <source>
        <dbReference type="SAM" id="MobiDB-lite"/>
    </source>
</evidence>
<protein>
    <submittedName>
        <fullName evidence="2">Uncharacterized protein</fullName>
    </submittedName>
</protein>
<dbReference type="EMBL" id="SRLB01000046">
    <property type="protein sequence ID" value="TGD94049.1"/>
    <property type="molecule type" value="Genomic_DNA"/>
</dbReference>
<accession>A0A4Z0NDX0</accession>
<sequence length="286" mass="31347">MTHAATKSETRKTPPLVPYRRAPSTRQRGPRGDRYDRREAYQHGAGLGQPARPQAIPTAIVAIDDPLEPGKRLLATVNRRVDILEDERSHGRISVSQYETARQVQAVFERATGARLGSGGWNVGGSRDQTIAHELAIIYAIEDARVVRALLGRVEKAVGTVGARFLKSVLADRQTFAQAAEARGKAGERGTSQVAAHFRILLEGLDEAFASNGLVREIESFFRTPDTGEETDARGTVVPAGHGHAWGVDQARYAAHMNEEAAGLAEPTRPRWDRVAANRRRVSHER</sequence>
<dbReference type="OrthoDB" id="7993132at2"/>
<feature type="region of interest" description="Disordered" evidence="1">
    <location>
        <begin position="1"/>
        <end position="35"/>
    </location>
</feature>
<dbReference type="RefSeq" id="WP_135419480.1">
    <property type="nucleotide sequence ID" value="NZ_SRLB01000046.1"/>
</dbReference>
<organism evidence="2 3">
    <name type="scientific">Methylobacterium nonmethylotrophicum</name>
    <dbReference type="NCBI Taxonomy" id="1141884"/>
    <lineage>
        <taxon>Bacteria</taxon>
        <taxon>Pseudomonadati</taxon>
        <taxon>Pseudomonadota</taxon>
        <taxon>Alphaproteobacteria</taxon>
        <taxon>Hyphomicrobiales</taxon>
        <taxon>Methylobacteriaceae</taxon>
        <taxon>Methylobacterium</taxon>
    </lineage>
</organism>
<comment type="caution">
    <text evidence="2">The sequence shown here is derived from an EMBL/GenBank/DDBJ whole genome shotgun (WGS) entry which is preliminary data.</text>
</comment>
<dbReference type="Proteomes" id="UP000297535">
    <property type="component" value="Unassembled WGS sequence"/>
</dbReference>
<evidence type="ECO:0000313" key="3">
    <source>
        <dbReference type="Proteomes" id="UP000297535"/>
    </source>
</evidence>
<keyword evidence="3" id="KW-1185">Reference proteome</keyword>
<gene>
    <name evidence="2" type="ORF">EU555_32515</name>
</gene>
<feature type="compositionally biased region" description="Basic and acidic residues" evidence="1">
    <location>
        <begin position="1"/>
        <end position="12"/>
    </location>
</feature>
<evidence type="ECO:0000313" key="2">
    <source>
        <dbReference type="EMBL" id="TGD94049.1"/>
    </source>
</evidence>
<reference evidence="2 3" key="1">
    <citation type="submission" date="2019-04" db="EMBL/GenBank/DDBJ databases">
        <authorList>
            <person name="Feng G."/>
            <person name="Zhu H."/>
        </authorList>
    </citation>
    <scope>NUCLEOTIDE SEQUENCE [LARGE SCALE GENOMIC DNA]</scope>
    <source>
        <strain evidence="2 3">6HR-1</strain>
    </source>
</reference>
<proteinExistence type="predicted"/>